<evidence type="ECO:0000313" key="2">
    <source>
        <dbReference type="WBParaSite" id="maker-unitig_44742-snap-gene-0.2-mRNA-1"/>
    </source>
</evidence>
<accession>A0A1I8FRV5</accession>
<reference evidence="2" key="1">
    <citation type="submission" date="2016-11" db="UniProtKB">
        <authorList>
            <consortium name="WormBaseParasite"/>
        </authorList>
    </citation>
    <scope>IDENTIFICATION</scope>
</reference>
<name>A0A1I8FRV5_9PLAT</name>
<protein>
    <submittedName>
        <fullName evidence="2">Protein kinase domain-containing protein</fullName>
    </submittedName>
</protein>
<dbReference type="Proteomes" id="UP000095280">
    <property type="component" value="Unplaced"/>
</dbReference>
<proteinExistence type="predicted"/>
<sequence>LTGCPQSAAGSTRSGAAELCFRGLPAAFRNLLAERLLLVLRQFQQFTAACALRAAAWAEDAAACAGHRCAAGGDSVRELTACSRQFARGLSTISTGPFGEGGLDPKTCLTGCDTEDSDADRGIGTDHRSVPIRQRDASPSLLHGVSSPRTALVSQRTDLANSLESIEALAYATVARSANGRSLAPARLPFTRPRLPQRKPSRKLVGWQRSRQFKRSGSRAANSGQPLAELATRCARCRNKAVLQPGLPAAALASAQSSCALMPDHVLGAFPVSLAGHGCCLAASTLIFTPALSPGTRARNSVFMYSSLDEPPEAALHHNAAGNVRVSASPRPACPRPACPSWWNGRAAVLRDSASLLGLIFPKESPLLGLAFYSTCRIAQLQSLLFDTYRITYFFN</sequence>
<dbReference type="AlphaFoldDB" id="A0A1I8FRV5"/>
<organism evidence="1 2">
    <name type="scientific">Macrostomum lignano</name>
    <dbReference type="NCBI Taxonomy" id="282301"/>
    <lineage>
        <taxon>Eukaryota</taxon>
        <taxon>Metazoa</taxon>
        <taxon>Spiralia</taxon>
        <taxon>Lophotrochozoa</taxon>
        <taxon>Platyhelminthes</taxon>
        <taxon>Rhabditophora</taxon>
        <taxon>Macrostomorpha</taxon>
        <taxon>Macrostomida</taxon>
        <taxon>Macrostomidae</taxon>
        <taxon>Macrostomum</taxon>
    </lineage>
</organism>
<dbReference type="WBParaSite" id="maker-unitig_44742-snap-gene-0.2-mRNA-1">
    <property type="protein sequence ID" value="maker-unitig_44742-snap-gene-0.2-mRNA-1"/>
    <property type="gene ID" value="maker-unitig_44742-snap-gene-0.2"/>
</dbReference>
<evidence type="ECO:0000313" key="1">
    <source>
        <dbReference type="Proteomes" id="UP000095280"/>
    </source>
</evidence>
<keyword evidence="1" id="KW-1185">Reference proteome</keyword>